<sequence>MERRGGRDKFNRGRSWQQGRQSGRKALRRADAGDDSRHGIRVCALRFSTSAGPRDISPVQRRKELEDDDDNDGNASRPSRHHQPSPLRPSLIHCALQLAPTAAPGQFPSPPIANCALLGSTSLGWPTLPSPTDSQNSSLWLWPWRTCRSRSASSSQRDRSSTPPEQALQYSTLHSPYVFSRCIHCYGFVSYQPTRSRVRRLLLACSRLRFVRARQGSPLPLLVPLAAPDVSQLATSARAPLLALHIADSLLPRLPSSA</sequence>
<feature type="compositionally biased region" description="Basic and acidic residues" evidence="1">
    <location>
        <begin position="1"/>
        <end position="11"/>
    </location>
</feature>
<keyword evidence="3" id="KW-1185">Reference proteome</keyword>
<reference evidence="2 3" key="1">
    <citation type="submission" date="2024-04" db="EMBL/GenBank/DDBJ databases">
        <title>Phyllosticta paracitricarpa is synonymous to the EU quarantine fungus P. citricarpa based on phylogenomic analyses.</title>
        <authorList>
            <consortium name="Lawrence Berkeley National Laboratory"/>
            <person name="Van ingen-buijs V.A."/>
            <person name="Van westerhoven A.C."/>
            <person name="Haridas S."/>
            <person name="Skiadas P."/>
            <person name="Martin F."/>
            <person name="Groenewald J.Z."/>
            <person name="Crous P.W."/>
            <person name="Seidl M.F."/>
        </authorList>
    </citation>
    <scope>NUCLEOTIDE SEQUENCE [LARGE SCALE GENOMIC DNA]</scope>
    <source>
        <strain evidence="2 3">CBS 141358</strain>
    </source>
</reference>
<feature type="region of interest" description="Disordered" evidence="1">
    <location>
        <begin position="51"/>
        <end position="87"/>
    </location>
</feature>
<accession>A0ABR1MY22</accession>
<comment type="caution">
    <text evidence="2">The sequence shown here is derived from an EMBL/GenBank/DDBJ whole genome shotgun (WGS) entry which is preliminary data.</text>
</comment>
<protein>
    <submittedName>
        <fullName evidence="2">Uncharacterized protein</fullName>
    </submittedName>
</protein>
<evidence type="ECO:0000313" key="3">
    <source>
        <dbReference type="Proteomes" id="UP001367316"/>
    </source>
</evidence>
<feature type="compositionally biased region" description="Basic and acidic residues" evidence="1">
    <location>
        <begin position="28"/>
        <end position="38"/>
    </location>
</feature>
<evidence type="ECO:0000256" key="1">
    <source>
        <dbReference type="SAM" id="MobiDB-lite"/>
    </source>
</evidence>
<dbReference type="EMBL" id="JBBPBF010000033">
    <property type="protein sequence ID" value="KAK7607816.1"/>
    <property type="molecule type" value="Genomic_DNA"/>
</dbReference>
<feature type="region of interest" description="Disordered" evidence="1">
    <location>
        <begin position="1"/>
        <end position="39"/>
    </location>
</feature>
<proteinExistence type="predicted"/>
<organism evidence="2 3">
    <name type="scientific">Phyllosticta paracitricarpa</name>
    <dbReference type="NCBI Taxonomy" id="2016321"/>
    <lineage>
        <taxon>Eukaryota</taxon>
        <taxon>Fungi</taxon>
        <taxon>Dikarya</taxon>
        <taxon>Ascomycota</taxon>
        <taxon>Pezizomycotina</taxon>
        <taxon>Dothideomycetes</taxon>
        <taxon>Dothideomycetes incertae sedis</taxon>
        <taxon>Botryosphaeriales</taxon>
        <taxon>Phyllostictaceae</taxon>
        <taxon>Phyllosticta</taxon>
    </lineage>
</organism>
<evidence type="ECO:0000313" key="2">
    <source>
        <dbReference type="EMBL" id="KAK7607816.1"/>
    </source>
</evidence>
<dbReference type="Proteomes" id="UP001367316">
    <property type="component" value="Unassembled WGS sequence"/>
</dbReference>
<name>A0ABR1MY22_9PEZI</name>
<gene>
    <name evidence="2" type="ORF">JOL62DRAFT_254349</name>
</gene>